<comment type="caution">
    <text evidence="4">The sequence shown here is derived from an EMBL/GenBank/DDBJ whole genome shotgun (WGS) entry which is preliminary data.</text>
</comment>
<dbReference type="InterPro" id="IPR003961">
    <property type="entry name" value="FN3_dom"/>
</dbReference>
<dbReference type="SMART" id="SM00089">
    <property type="entry name" value="PKD"/>
    <property type="match status" value="1"/>
</dbReference>
<dbReference type="Gene3D" id="2.60.40.10">
    <property type="entry name" value="Immunoglobulins"/>
    <property type="match status" value="2"/>
</dbReference>
<name>A0A6L9LBA4_9BACT</name>
<evidence type="ECO:0000313" key="5">
    <source>
        <dbReference type="Proteomes" id="UP000474175"/>
    </source>
</evidence>
<evidence type="ECO:0000313" key="4">
    <source>
        <dbReference type="EMBL" id="NDU95738.1"/>
    </source>
</evidence>
<dbReference type="SMART" id="SM00060">
    <property type="entry name" value="FN3"/>
    <property type="match status" value="1"/>
</dbReference>
<reference evidence="4 5" key="1">
    <citation type="submission" date="2020-02" db="EMBL/GenBank/DDBJ databases">
        <title>Draft genome sequence of two Spirosoma agri KCTC 52727 and Spirosoma terrae KCTC 52035.</title>
        <authorList>
            <person name="Rojas J."/>
            <person name="Ambika Manirajan B."/>
            <person name="Suarez C."/>
            <person name="Ratering S."/>
            <person name="Schnell S."/>
        </authorList>
    </citation>
    <scope>NUCLEOTIDE SEQUENCE [LARGE SCALE GENOMIC DNA]</scope>
    <source>
        <strain evidence="4 5">KCTC 52035</strain>
    </source>
</reference>
<organism evidence="4 5">
    <name type="scientific">Spirosoma terrae</name>
    <dbReference type="NCBI Taxonomy" id="1968276"/>
    <lineage>
        <taxon>Bacteria</taxon>
        <taxon>Pseudomonadati</taxon>
        <taxon>Bacteroidota</taxon>
        <taxon>Cytophagia</taxon>
        <taxon>Cytophagales</taxon>
        <taxon>Cytophagaceae</taxon>
        <taxon>Spirosoma</taxon>
    </lineage>
</organism>
<dbReference type="EMBL" id="JAAFZH010000004">
    <property type="protein sequence ID" value="NDU95738.1"/>
    <property type="molecule type" value="Genomic_DNA"/>
</dbReference>
<dbReference type="Proteomes" id="UP000474175">
    <property type="component" value="Unassembled WGS sequence"/>
</dbReference>
<dbReference type="Pfam" id="PF18911">
    <property type="entry name" value="PKD_4"/>
    <property type="match status" value="1"/>
</dbReference>
<gene>
    <name evidence="4" type="ORF">GK108_12715</name>
</gene>
<feature type="compositionally biased region" description="Polar residues" evidence="1">
    <location>
        <begin position="724"/>
        <end position="744"/>
    </location>
</feature>
<dbReference type="InterPro" id="IPR013783">
    <property type="entry name" value="Ig-like_fold"/>
</dbReference>
<evidence type="ECO:0000259" key="3">
    <source>
        <dbReference type="PROSITE" id="PS50853"/>
    </source>
</evidence>
<feature type="region of interest" description="Disordered" evidence="1">
    <location>
        <begin position="713"/>
        <end position="744"/>
    </location>
</feature>
<dbReference type="CDD" id="cd00063">
    <property type="entry name" value="FN3"/>
    <property type="match status" value="1"/>
</dbReference>
<dbReference type="InterPro" id="IPR007110">
    <property type="entry name" value="Ig-like_dom"/>
</dbReference>
<evidence type="ECO:0008006" key="6">
    <source>
        <dbReference type="Google" id="ProtNLM"/>
    </source>
</evidence>
<proteinExistence type="predicted"/>
<dbReference type="InterPro" id="IPR035986">
    <property type="entry name" value="PKD_dom_sf"/>
</dbReference>
<keyword evidence="5" id="KW-1185">Reference proteome</keyword>
<dbReference type="InterPro" id="IPR036116">
    <property type="entry name" value="FN3_sf"/>
</dbReference>
<evidence type="ECO:0000256" key="1">
    <source>
        <dbReference type="SAM" id="MobiDB-lite"/>
    </source>
</evidence>
<feature type="domain" description="Ig-like" evidence="2">
    <location>
        <begin position="92"/>
        <end position="214"/>
    </location>
</feature>
<dbReference type="InterPro" id="IPR000601">
    <property type="entry name" value="PKD_dom"/>
</dbReference>
<protein>
    <recommendedName>
        <fullName evidence="6">Fibronectin type III domain-containing protein</fullName>
    </recommendedName>
</protein>
<feature type="domain" description="Fibronectin type-III" evidence="3">
    <location>
        <begin position="607"/>
        <end position="697"/>
    </location>
</feature>
<sequence>MTETYIKLTNLVPNQISVRMEGDPDTERFRQYAANDDQLTIQFDALSDGKPHAYVITVTESSGRSESYTAHITVGTACRPVTTALLTGEKTPQPDRLLAYTVASDGTPEFTYEWTCYGGSIEGRANAPTVSVRWFQPGNASLTVKIKNPCGEIETRFPIVVLNATPCRLPIKQIDRIDTPPGQAGSTYRITLGTGANPGPYRCYILSSTGVTIQSGSARAETDGTVLFSLGIPIPAGSYSVYLETITDPPCKSSEVVFTHVLDDFPCNQACQGATYTPTQIQNWPLMTAVLRKKGNLPAEPFRSEASLINWLQQPSFRSVVMSGYQLVEEQVPVSTPIPVQNSSVLYIKNGVYPPIACGYIATSLQEENGVIRQLVILTLNNCGKVLHAETRILSTTDPVNHPPVGAPIDNKTLTRGVAFSYTAPESTDSDGHSLSYQWDGLPPGISGAGRVASGTPTQVGIYPVALTTTDELGLTDTKTATFTVVTPPVVPCMMEEDQQVGVRLVNGQSIAIRTKEFSSGWVLVLQSAADLALGRYYPVGNNVRTRSDVTMSKTIADNCLAGGTTGLGGLAKPTGLEPPFGFVSGTDSLGAVYFEPAPVQPTLPAAPSLLSALALSSSVISISWFDSATNETGYELERSLSAVSGFTLLAPLPANTTNYTDTGLTAGTQYCYRVRAKNNVGVSAYGGVFCVTTLGDTPTNPDPGGHQPYNEIWSGGENRNDYESTPFTLQQAPILDGTQNTDI</sequence>
<dbReference type="SUPFAM" id="SSF49265">
    <property type="entry name" value="Fibronectin type III"/>
    <property type="match status" value="1"/>
</dbReference>
<dbReference type="RefSeq" id="WP_163948335.1">
    <property type="nucleotide sequence ID" value="NZ_JAAFZH010000004.1"/>
</dbReference>
<accession>A0A6L9LBA4</accession>
<dbReference type="PROSITE" id="PS50835">
    <property type="entry name" value="IG_LIKE"/>
    <property type="match status" value="1"/>
</dbReference>
<evidence type="ECO:0000259" key="2">
    <source>
        <dbReference type="PROSITE" id="PS50835"/>
    </source>
</evidence>
<dbReference type="SUPFAM" id="SSF49299">
    <property type="entry name" value="PKD domain"/>
    <property type="match status" value="1"/>
</dbReference>
<dbReference type="Pfam" id="PF00041">
    <property type="entry name" value="fn3"/>
    <property type="match status" value="1"/>
</dbReference>
<dbReference type="InterPro" id="IPR022409">
    <property type="entry name" value="PKD/Chitinase_dom"/>
</dbReference>
<dbReference type="PROSITE" id="PS50853">
    <property type="entry name" value="FN3"/>
    <property type="match status" value="1"/>
</dbReference>
<dbReference type="AlphaFoldDB" id="A0A6L9LBA4"/>